<dbReference type="GO" id="GO:0016780">
    <property type="term" value="F:phosphotransferase activity, for other substituted phosphate groups"/>
    <property type="evidence" value="ECO:0007669"/>
    <property type="project" value="InterPro"/>
</dbReference>
<feature type="transmembrane region" description="Helical" evidence="1">
    <location>
        <begin position="91"/>
        <end position="108"/>
    </location>
</feature>
<organism evidence="2 3">
    <name type="scientific">candidate division WS6 bacterium 36_33</name>
    <dbReference type="NCBI Taxonomy" id="1641388"/>
    <lineage>
        <taxon>Bacteria</taxon>
        <taxon>Candidatus Dojkabacteria</taxon>
    </lineage>
</organism>
<reference evidence="3" key="1">
    <citation type="journal article" date="2015" name="MBio">
        <title>Genome-Resolved Metagenomic Analysis Reveals Roles for Candidate Phyla and Other Microbial Community Members in Biogeochemical Transformations in Oil Reservoirs.</title>
        <authorList>
            <person name="Hu P."/>
            <person name="Tom L."/>
            <person name="Singh A."/>
            <person name="Thomas B.C."/>
            <person name="Baker B.J."/>
            <person name="Piceno Y.M."/>
            <person name="Andersen G.L."/>
            <person name="Banfield J.F."/>
        </authorList>
    </citation>
    <scope>NUCLEOTIDE SEQUENCE [LARGE SCALE GENOMIC DNA]</scope>
</reference>
<proteinExistence type="predicted"/>
<keyword evidence="1" id="KW-0812">Transmembrane</keyword>
<evidence type="ECO:0000313" key="2">
    <source>
        <dbReference type="EMBL" id="KUK67402.1"/>
    </source>
</evidence>
<dbReference type="Proteomes" id="UP000053469">
    <property type="component" value="Unassembled WGS sequence"/>
</dbReference>
<feature type="transmembrane region" description="Helical" evidence="1">
    <location>
        <begin position="114"/>
        <end position="133"/>
    </location>
</feature>
<accession>A0A117LU34</accession>
<dbReference type="Gene3D" id="1.20.120.1760">
    <property type="match status" value="1"/>
</dbReference>
<protein>
    <submittedName>
        <fullName evidence="2">CDP-alcohol phosphatidyltransferase</fullName>
    </submittedName>
</protein>
<dbReference type="EMBL" id="LGGI01000013">
    <property type="protein sequence ID" value="KUK67402.1"/>
    <property type="molecule type" value="Genomic_DNA"/>
</dbReference>
<dbReference type="AlphaFoldDB" id="A0A117LU34"/>
<sequence>MSKKHNRNKQRLTRINKFFKEGNFQGVVDEIKDWLEEIRTGEIVFDLENSKVVYKRDSQQAINTAITAKAEERLKEIICPRIPSWISPDHLTLIGVIGIIIVSIGFVFGFINRYYLGLVPLGLIINWFGDSFDGSIARYRKRTRPNYGYYIDKIVDAVVMIILGLGLGLSGFVKIEIAILLTAIYLAMMINVDLLVYVKGEAKNSFGWFGPTEFRIIGIIIAIVMFFLPVKSYDIYGYLVTQYDIVILALSVLMFLILISEIIKNGIRLNKEDTKDW</sequence>
<keyword evidence="2" id="KW-0808">Transferase</keyword>
<name>A0A117LU34_9BACT</name>
<dbReference type="GO" id="GO:0008654">
    <property type="term" value="P:phospholipid biosynthetic process"/>
    <property type="evidence" value="ECO:0007669"/>
    <property type="project" value="InterPro"/>
</dbReference>
<keyword evidence="1" id="KW-0472">Membrane</keyword>
<dbReference type="InterPro" id="IPR000462">
    <property type="entry name" value="CDP-OH_P_trans"/>
</dbReference>
<feature type="transmembrane region" description="Helical" evidence="1">
    <location>
        <begin position="236"/>
        <end position="259"/>
    </location>
</feature>
<gene>
    <name evidence="2" type="ORF">XD87_0152</name>
</gene>
<dbReference type="GO" id="GO:0016020">
    <property type="term" value="C:membrane"/>
    <property type="evidence" value="ECO:0007669"/>
    <property type="project" value="InterPro"/>
</dbReference>
<feature type="transmembrane region" description="Helical" evidence="1">
    <location>
        <begin position="179"/>
        <end position="200"/>
    </location>
</feature>
<evidence type="ECO:0000313" key="3">
    <source>
        <dbReference type="Proteomes" id="UP000053469"/>
    </source>
</evidence>
<keyword evidence="1" id="KW-1133">Transmembrane helix</keyword>
<feature type="transmembrane region" description="Helical" evidence="1">
    <location>
        <begin position="154"/>
        <end position="173"/>
    </location>
</feature>
<feature type="transmembrane region" description="Helical" evidence="1">
    <location>
        <begin position="212"/>
        <end position="230"/>
    </location>
</feature>
<dbReference type="InterPro" id="IPR043130">
    <property type="entry name" value="CDP-OH_PTrfase_TM_dom"/>
</dbReference>
<dbReference type="Pfam" id="PF01066">
    <property type="entry name" value="CDP-OH_P_transf"/>
    <property type="match status" value="1"/>
</dbReference>
<comment type="caution">
    <text evidence="2">The sequence shown here is derived from an EMBL/GenBank/DDBJ whole genome shotgun (WGS) entry which is preliminary data.</text>
</comment>
<evidence type="ECO:0000256" key="1">
    <source>
        <dbReference type="SAM" id="Phobius"/>
    </source>
</evidence>